<sequence length="50" mass="6044">MIMADVSEMHTDCFGDRTEISLQVNSWEQQVMGILHLQWYDRNTNRELWD</sequence>
<gene>
    <name evidence="1" type="primary">ORF157745</name>
</gene>
<name>A0A0B7B282_9EUPU</name>
<accession>A0A0B7B282</accession>
<feature type="non-terminal residue" evidence="1">
    <location>
        <position position="50"/>
    </location>
</feature>
<evidence type="ECO:0000313" key="1">
    <source>
        <dbReference type="EMBL" id="CEK87163.1"/>
    </source>
</evidence>
<proteinExistence type="predicted"/>
<protein>
    <submittedName>
        <fullName evidence="1">Uncharacterized protein</fullName>
    </submittedName>
</protein>
<organism evidence="1">
    <name type="scientific">Arion vulgaris</name>
    <dbReference type="NCBI Taxonomy" id="1028688"/>
    <lineage>
        <taxon>Eukaryota</taxon>
        <taxon>Metazoa</taxon>
        <taxon>Spiralia</taxon>
        <taxon>Lophotrochozoa</taxon>
        <taxon>Mollusca</taxon>
        <taxon>Gastropoda</taxon>
        <taxon>Heterobranchia</taxon>
        <taxon>Euthyneura</taxon>
        <taxon>Panpulmonata</taxon>
        <taxon>Eupulmonata</taxon>
        <taxon>Stylommatophora</taxon>
        <taxon>Helicina</taxon>
        <taxon>Arionoidea</taxon>
        <taxon>Arionidae</taxon>
        <taxon>Arion</taxon>
    </lineage>
</organism>
<dbReference type="EMBL" id="HACG01040298">
    <property type="protein sequence ID" value="CEK87163.1"/>
    <property type="molecule type" value="Transcribed_RNA"/>
</dbReference>
<reference evidence="1" key="1">
    <citation type="submission" date="2014-12" db="EMBL/GenBank/DDBJ databases">
        <title>Insight into the proteome of Arion vulgaris.</title>
        <authorList>
            <person name="Aradska J."/>
            <person name="Bulat T."/>
            <person name="Smidak R."/>
            <person name="Sarate P."/>
            <person name="Gangsoo J."/>
            <person name="Sialana F."/>
            <person name="Bilban M."/>
            <person name="Lubec G."/>
        </authorList>
    </citation>
    <scope>NUCLEOTIDE SEQUENCE</scope>
    <source>
        <tissue evidence="1">Skin</tissue>
    </source>
</reference>
<dbReference type="AlphaFoldDB" id="A0A0B7B282"/>